<proteinExistence type="predicted"/>
<dbReference type="SUPFAM" id="SSF52949">
    <property type="entry name" value="Macro domain-like"/>
    <property type="match status" value="1"/>
</dbReference>
<dbReference type="RefSeq" id="WP_338226784.1">
    <property type="nucleotide sequence ID" value="NZ_BTPE01000001.1"/>
</dbReference>
<keyword evidence="3" id="KW-1185">Reference proteome</keyword>
<comment type="caution">
    <text evidence="2">The sequence shown here is derived from an EMBL/GenBank/DDBJ whole genome shotgun (WGS) entry which is preliminary data.</text>
</comment>
<protein>
    <recommendedName>
        <fullName evidence="1">Macro domain-containing protein</fullName>
    </recommendedName>
</protein>
<dbReference type="EMBL" id="BTPE01000001">
    <property type="protein sequence ID" value="GMQ31935.1"/>
    <property type="molecule type" value="Genomic_DNA"/>
</dbReference>
<gene>
    <name evidence="2" type="ORF">Ataiwa_02070</name>
</gene>
<dbReference type="Proteomes" id="UP001307705">
    <property type="component" value="Unassembled WGS sequence"/>
</dbReference>
<sequence>MSLINSIDIDTKSGYRSFELHQGDITQLGFPVGAVVVSAFSGGYNPVPGTILGAFHDKGISVKQLFKNLTFDYRNPFGVWVAENTSEVIDFDYLFCLEIKGTDFTIQEAIRNLFTVLTIAELKGLEIKTLAIPLLGTGLQKIDPSEIVEDLIHLSLDFLKYSRHLEKIIYVAFDDDKANILHSEMNRILGRNKVILPKGEKIELLKSGIKSEIEKIRNLGVDDESFRNILDAFKREDSSAYEFGSTSRKVLEFVIDSLIRPELNISLFKKIAILNQSKIAKWYIQYFHLVREFGNLNVHHQSDFQVPAEMELADVEMGLSALLRILSFFKSYLKKELVID</sequence>
<evidence type="ECO:0000259" key="1">
    <source>
        <dbReference type="PROSITE" id="PS51154"/>
    </source>
</evidence>
<dbReference type="Gene3D" id="3.40.220.10">
    <property type="entry name" value="Leucine Aminopeptidase, subunit E, domain 1"/>
    <property type="match status" value="1"/>
</dbReference>
<name>A0ABQ6PXA3_9BACT</name>
<feature type="domain" description="Macro" evidence="1">
    <location>
        <begin position="5"/>
        <end position="189"/>
    </location>
</feature>
<evidence type="ECO:0000313" key="2">
    <source>
        <dbReference type="EMBL" id="GMQ31935.1"/>
    </source>
</evidence>
<reference evidence="2 3" key="1">
    <citation type="submission" date="2023-08" db="EMBL/GenBank/DDBJ databases">
        <title>Draft genome sequence of Algoriphagus taiwanensis.</title>
        <authorList>
            <person name="Takatani N."/>
            <person name="Hosokawa M."/>
            <person name="Sawabe T."/>
        </authorList>
    </citation>
    <scope>NUCLEOTIDE SEQUENCE [LARGE SCALE GENOMIC DNA]</scope>
    <source>
        <strain evidence="2 3">JCM 19755</strain>
    </source>
</reference>
<dbReference type="InterPro" id="IPR043472">
    <property type="entry name" value="Macro_dom-like"/>
</dbReference>
<dbReference type="InterPro" id="IPR002589">
    <property type="entry name" value="Macro_dom"/>
</dbReference>
<dbReference type="PROSITE" id="PS51154">
    <property type="entry name" value="MACRO"/>
    <property type="match status" value="1"/>
</dbReference>
<accession>A0ABQ6PXA3</accession>
<organism evidence="2 3">
    <name type="scientific">Algoriphagus taiwanensis</name>
    <dbReference type="NCBI Taxonomy" id="1445656"/>
    <lineage>
        <taxon>Bacteria</taxon>
        <taxon>Pseudomonadati</taxon>
        <taxon>Bacteroidota</taxon>
        <taxon>Cytophagia</taxon>
        <taxon>Cytophagales</taxon>
        <taxon>Cyclobacteriaceae</taxon>
        <taxon>Algoriphagus</taxon>
    </lineage>
</organism>
<evidence type="ECO:0000313" key="3">
    <source>
        <dbReference type="Proteomes" id="UP001307705"/>
    </source>
</evidence>